<dbReference type="RefSeq" id="WP_131912903.1">
    <property type="nucleotide sequence ID" value="NZ_OU594967.1"/>
</dbReference>
<evidence type="ECO:0000256" key="1">
    <source>
        <dbReference type="SAM" id="MobiDB-lite"/>
    </source>
</evidence>
<evidence type="ECO:0000313" key="3">
    <source>
        <dbReference type="EMBL" id="TCK51993.1"/>
    </source>
</evidence>
<proteinExistence type="predicted"/>
<dbReference type="EMBL" id="SMGD01000013">
    <property type="protein sequence ID" value="TCK51993.1"/>
    <property type="molecule type" value="Genomic_DNA"/>
</dbReference>
<dbReference type="Proteomes" id="UP000295565">
    <property type="component" value="Unassembled WGS sequence"/>
</dbReference>
<keyword evidence="2" id="KW-0472">Membrane</keyword>
<keyword evidence="2" id="KW-1133">Transmembrane helix</keyword>
<name>A0A4R1JLS6_9GAMM</name>
<keyword evidence="2" id="KW-0812">Transmembrane</keyword>
<feature type="region of interest" description="Disordered" evidence="1">
    <location>
        <begin position="94"/>
        <end position="142"/>
    </location>
</feature>
<reference evidence="3 4" key="1">
    <citation type="submission" date="2019-03" db="EMBL/GenBank/DDBJ databases">
        <title>Genomic Encyclopedia of Type Strains, Phase IV (KMG-IV): sequencing the most valuable type-strain genomes for metagenomic binning, comparative biology and taxonomic classification.</title>
        <authorList>
            <person name="Goeker M."/>
        </authorList>
    </citation>
    <scope>NUCLEOTIDE SEQUENCE [LARGE SCALE GENOMIC DNA]</scope>
    <source>
        <strain evidence="3 4">DSM 18577</strain>
    </source>
</reference>
<dbReference type="AlphaFoldDB" id="A0A4R1JLS6"/>
<keyword evidence="4" id="KW-1185">Reference proteome</keyword>
<feature type="transmembrane region" description="Helical" evidence="2">
    <location>
        <begin position="206"/>
        <end position="224"/>
    </location>
</feature>
<comment type="caution">
    <text evidence="3">The sequence shown here is derived from an EMBL/GenBank/DDBJ whole genome shotgun (WGS) entry which is preliminary data.</text>
</comment>
<accession>A0A4R1JLS6</accession>
<evidence type="ECO:0000256" key="2">
    <source>
        <dbReference type="SAM" id="Phobius"/>
    </source>
</evidence>
<protein>
    <submittedName>
        <fullName evidence="3">Uncharacterized protein</fullName>
    </submittedName>
</protein>
<gene>
    <name evidence="3" type="ORF">EV690_2093</name>
</gene>
<feature type="transmembrane region" description="Helical" evidence="2">
    <location>
        <begin position="244"/>
        <end position="270"/>
    </location>
</feature>
<sequence>MSVNHPRIEDVQELKMHSDALVSQMMTYGAQCIDEPLLREKILYGTQIWCSQIIERYQRSPQANKAAIIAHFQHKTTQLSIAGGQLSAIKNTADHAVHSQQSERKDSLQKTPSIQWVKDDPMNTSQKTHIPDINNEIDQPDLKPWEKDTSSLEQKLNNFNNKVNSPVGFIVSAAQIKAANKLATEQLMFTDELMFYRTVVRFSTKWGKITGGVGIFIVLGSTLFDEYSMWKDGASTQEIEIRALGGILDFMAAVIGLASGWGFAGTLIYYGVEMGMAHEGINQNPLIYLYEHELKGVLEYVEDLL</sequence>
<evidence type="ECO:0000313" key="4">
    <source>
        <dbReference type="Proteomes" id="UP000295565"/>
    </source>
</evidence>
<organism evidence="3 4">
    <name type="scientific">Celerinatantimonas diazotrophica</name>
    <dbReference type="NCBI Taxonomy" id="412034"/>
    <lineage>
        <taxon>Bacteria</taxon>
        <taxon>Pseudomonadati</taxon>
        <taxon>Pseudomonadota</taxon>
        <taxon>Gammaproteobacteria</taxon>
        <taxon>Celerinatantimonadaceae</taxon>
        <taxon>Celerinatantimonas</taxon>
    </lineage>
</organism>
<feature type="compositionally biased region" description="Basic and acidic residues" evidence="1">
    <location>
        <begin position="94"/>
        <end position="108"/>
    </location>
</feature>